<keyword evidence="3" id="KW-1185">Reference proteome</keyword>
<evidence type="ECO:0000313" key="3">
    <source>
        <dbReference type="Proteomes" id="UP000006693"/>
    </source>
</evidence>
<evidence type="ECO:0000256" key="1">
    <source>
        <dbReference type="SAM" id="MobiDB-lite"/>
    </source>
</evidence>
<evidence type="ECO:0000313" key="2">
    <source>
        <dbReference type="EMBL" id="AAU49020.1"/>
    </source>
</evidence>
<protein>
    <submittedName>
        <fullName evidence="2">Uncharacterized protein</fullName>
    </submittedName>
</protein>
<dbReference type="EMBL" id="CP000010">
    <property type="protein sequence ID" value="AAU49020.1"/>
    <property type="molecule type" value="Genomic_DNA"/>
</dbReference>
<dbReference type="GeneID" id="92978765"/>
<dbReference type="AlphaFoldDB" id="A0A0H2WIG8"/>
<dbReference type="HOGENOM" id="CLU_1812152_0_0_4"/>
<name>A0A0H2WIG8_BURMA</name>
<reference evidence="2 3" key="1">
    <citation type="journal article" date="2004" name="Proc. Natl. Acad. Sci. U.S.A.">
        <title>Structural flexibility in the Burkholderia mallei genome.</title>
        <authorList>
            <person name="Nierman W.C."/>
            <person name="DeShazer D."/>
            <person name="Kim H.S."/>
            <person name="Tettelin H."/>
            <person name="Nelson K.E."/>
            <person name="Feldblyum T."/>
            <person name="Ulrich R.L."/>
            <person name="Ronning C.M."/>
            <person name="Brinkac L.M."/>
            <person name="Daugherty S.C."/>
            <person name="Davidsen T.D."/>
            <person name="Deboy R.T."/>
            <person name="Dimitrov G."/>
            <person name="Dodson R.J."/>
            <person name="Durkin A.S."/>
            <person name="Gwinn M.L."/>
            <person name="Haft D.H."/>
            <person name="Khouri H."/>
            <person name="Kolonay J.F."/>
            <person name="Madupu R."/>
            <person name="Mohammoud Y."/>
            <person name="Nelson W.C."/>
            <person name="Radune D."/>
            <person name="Romero C.M."/>
            <person name="Sarria S."/>
            <person name="Selengut J."/>
            <person name="Shamblin C."/>
            <person name="Sullivan S.A."/>
            <person name="White O."/>
            <person name="Yu Y."/>
            <person name="Zafar N."/>
            <person name="Zhou L."/>
            <person name="Fraser C.M."/>
        </authorList>
    </citation>
    <scope>NUCLEOTIDE SEQUENCE [LARGE SCALE GENOMIC DNA]</scope>
    <source>
        <strain evidence="2 3">ATCC 23344</strain>
    </source>
</reference>
<dbReference type="Proteomes" id="UP000006693">
    <property type="component" value="Chromosome 1"/>
</dbReference>
<organism evidence="2 3">
    <name type="scientific">Burkholderia mallei (strain ATCC 23344)</name>
    <dbReference type="NCBI Taxonomy" id="243160"/>
    <lineage>
        <taxon>Bacteria</taxon>
        <taxon>Pseudomonadati</taxon>
        <taxon>Pseudomonadota</taxon>
        <taxon>Betaproteobacteria</taxon>
        <taxon>Burkholderiales</taxon>
        <taxon>Burkholderiaceae</taxon>
        <taxon>Burkholderia</taxon>
        <taxon>pseudomallei group</taxon>
    </lineage>
</organism>
<dbReference type="RefSeq" id="WP_011203907.1">
    <property type="nucleotide sequence ID" value="NC_006348.1"/>
</dbReference>
<sequence>MGVARIALSQTESRCISGYINKTTDGFLKRMNLIVNLILKIMSVRLVIAFDKWCLIVERMFFTKGKAGDARMEMIGRVILIDAFLEKNEMVAAMCRLAGERRDGGTGPLGAAARGRSPKYGARGRGGAPSHDATQRARQLCRGALQRGRAACRAFGTGAARVDRRNLADAMN</sequence>
<feature type="region of interest" description="Disordered" evidence="1">
    <location>
        <begin position="106"/>
        <end position="136"/>
    </location>
</feature>
<gene>
    <name evidence="2" type="ordered locus">BMA1007</name>
</gene>
<accession>A0A0H2WIG8</accession>
<dbReference type="KEGG" id="bma:BMA1007"/>
<proteinExistence type="predicted"/>